<comment type="caution">
    <text evidence="11">The sequence shown here is derived from an EMBL/GenBank/DDBJ whole genome shotgun (WGS) entry which is preliminary data.</text>
</comment>
<dbReference type="GO" id="GO:0000139">
    <property type="term" value="C:Golgi membrane"/>
    <property type="evidence" value="ECO:0007669"/>
    <property type="project" value="UniProtKB-SubCell"/>
</dbReference>
<dbReference type="EMBL" id="JBBWWQ010000004">
    <property type="protein sequence ID" value="KAK8949363.1"/>
    <property type="molecule type" value="Genomic_DNA"/>
</dbReference>
<name>A0AAP0BU35_9ASPA</name>
<feature type="domain" description="Trichome birefringence-like C-terminal" evidence="9">
    <location>
        <begin position="113"/>
        <end position="381"/>
    </location>
</feature>
<dbReference type="Proteomes" id="UP001418222">
    <property type="component" value="Unassembled WGS sequence"/>
</dbReference>
<keyword evidence="8" id="KW-0732">Signal</keyword>
<dbReference type="Pfam" id="PF13839">
    <property type="entry name" value="PC-Esterase"/>
    <property type="match status" value="1"/>
</dbReference>
<evidence type="ECO:0000256" key="6">
    <source>
        <dbReference type="ARBA" id="ARBA00023034"/>
    </source>
</evidence>
<comment type="subcellular location">
    <subcellularLocation>
        <location evidence="1">Golgi apparatus membrane</location>
        <topology evidence="1">Single-pass type II membrane protein</topology>
    </subcellularLocation>
</comment>
<sequence length="385" mass="43030">MRGPKFLAITLLSVFLASVLLNEALCETETTVIHTTRSRSGRLIRKKTPAAAPAKASSISCDLFHGSWVYDESYPLYDSAGCPFIDPEFDCQKYGRPDKLYLKYRWQPTACALPRFDGGDFLRRWRGKKMMFVGDSISYNQWQSLLCMLHAALPDSKISVEKRDPLSTVTFLDYTVSIMYYRTPYLVDIVAESIGRVLDLDSISSGGIWLSADALIFNTWHWWVHQGAASQGWDYIQDGGKIVKDMDRLEAFLQGLTTWAKWVDSSVDTNVTKVFYQGISPTHYQGKDWGEPGANDCRKQTEPMSTGSSALYPGGPPPQQGVVNNVLSGMKKPVYLLDVTFLSQLRKDAHPSSYSGGHSATDCSHWCLAGLPDTWNQLLYAALLS</sequence>
<dbReference type="InterPro" id="IPR025846">
    <property type="entry name" value="TBL_N"/>
</dbReference>
<feature type="chain" id="PRO_5042877700" description="Trichome birefringence-like N-terminal domain-containing protein" evidence="8">
    <location>
        <begin position="27"/>
        <end position="385"/>
    </location>
</feature>
<gene>
    <name evidence="11" type="ORF">KSP39_PZI005594</name>
</gene>
<comment type="similarity">
    <text evidence="2">Belongs to the PC-esterase family. TBL subfamily.</text>
</comment>
<keyword evidence="4" id="KW-0735">Signal-anchor</keyword>
<evidence type="ECO:0000256" key="1">
    <source>
        <dbReference type="ARBA" id="ARBA00004323"/>
    </source>
</evidence>
<evidence type="ECO:0000259" key="9">
    <source>
        <dbReference type="Pfam" id="PF13839"/>
    </source>
</evidence>
<keyword evidence="12" id="KW-1185">Reference proteome</keyword>
<evidence type="ECO:0000256" key="8">
    <source>
        <dbReference type="SAM" id="SignalP"/>
    </source>
</evidence>
<feature type="domain" description="Trichome birefringence-like N-terminal" evidence="10">
    <location>
        <begin position="60"/>
        <end position="111"/>
    </location>
</feature>
<evidence type="ECO:0000313" key="11">
    <source>
        <dbReference type="EMBL" id="KAK8949363.1"/>
    </source>
</evidence>
<evidence type="ECO:0008006" key="13">
    <source>
        <dbReference type="Google" id="ProtNLM"/>
    </source>
</evidence>
<evidence type="ECO:0000256" key="3">
    <source>
        <dbReference type="ARBA" id="ARBA00022692"/>
    </source>
</evidence>
<evidence type="ECO:0000313" key="12">
    <source>
        <dbReference type="Proteomes" id="UP001418222"/>
    </source>
</evidence>
<dbReference type="Pfam" id="PF14416">
    <property type="entry name" value="PMR5N"/>
    <property type="match status" value="1"/>
</dbReference>
<evidence type="ECO:0000256" key="7">
    <source>
        <dbReference type="ARBA" id="ARBA00023136"/>
    </source>
</evidence>
<dbReference type="PANTHER" id="PTHR32285">
    <property type="entry name" value="PROTEIN TRICHOME BIREFRINGENCE-LIKE 9-RELATED"/>
    <property type="match status" value="1"/>
</dbReference>
<dbReference type="AlphaFoldDB" id="A0AAP0BU35"/>
<dbReference type="InterPro" id="IPR026057">
    <property type="entry name" value="TBL_C"/>
</dbReference>
<evidence type="ECO:0000256" key="4">
    <source>
        <dbReference type="ARBA" id="ARBA00022968"/>
    </source>
</evidence>
<keyword evidence="6" id="KW-0333">Golgi apparatus</keyword>
<feature type="signal peptide" evidence="8">
    <location>
        <begin position="1"/>
        <end position="26"/>
    </location>
</feature>
<dbReference type="InterPro" id="IPR029962">
    <property type="entry name" value="TBL"/>
</dbReference>
<keyword evidence="3" id="KW-0812">Transmembrane</keyword>
<accession>A0AAP0BU35</accession>
<evidence type="ECO:0000256" key="5">
    <source>
        <dbReference type="ARBA" id="ARBA00022989"/>
    </source>
</evidence>
<evidence type="ECO:0000256" key="2">
    <source>
        <dbReference type="ARBA" id="ARBA00007727"/>
    </source>
</evidence>
<dbReference type="PANTHER" id="PTHR32285:SF42">
    <property type="entry name" value="PROTEIN TRICHOME BIREFRINGENCE-LIKE 37"/>
    <property type="match status" value="1"/>
</dbReference>
<keyword evidence="7" id="KW-0472">Membrane</keyword>
<organism evidence="11 12">
    <name type="scientific">Platanthera zijinensis</name>
    <dbReference type="NCBI Taxonomy" id="2320716"/>
    <lineage>
        <taxon>Eukaryota</taxon>
        <taxon>Viridiplantae</taxon>
        <taxon>Streptophyta</taxon>
        <taxon>Embryophyta</taxon>
        <taxon>Tracheophyta</taxon>
        <taxon>Spermatophyta</taxon>
        <taxon>Magnoliopsida</taxon>
        <taxon>Liliopsida</taxon>
        <taxon>Asparagales</taxon>
        <taxon>Orchidaceae</taxon>
        <taxon>Orchidoideae</taxon>
        <taxon>Orchideae</taxon>
        <taxon>Orchidinae</taxon>
        <taxon>Platanthera</taxon>
    </lineage>
</organism>
<keyword evidence="5" id="KW-1133">Transmembrane helix</keyword>
<dbReference type="GO" id="GO:1990538">
    <property type="term" value="F:xylan O-acetyltransferase activity"/>
    <property type="evidence" value="ECO:0007669"/>
    <property type="project" value="UniProtKB-ARBA"/>
</dbReference>
<protein>
    <recommendedName>
        <fullName evidence="13">Trichome birefringence-like N-terminal domain-containing protein</fullName>
    </recommendedName>
</protein>
<reference evidence="11 12" key="1">
    <citation type="journal article" date="2022" name="Nat. Plants">
        <title>Genomes of leafy and leafless Platanthera orchids illuminate the evolution of mycoheterotrophy.</title>
        <authorList>
            <person name="Li M.H."/>
            <person name="Liu K.W."/>
            <person name="Li Z."/>
            <person name="Lu H.C."/>
            <person name="Ye Q.L."/>
            <person name="Zhang D."/>
            <person name="Wang J.Y."/>
            <person name="Li Y.F."/>
            <person name="Zhong Z.M."/>
            <person name="Liu X."/>
            <person name="Yu X."/>
            <person name="Liu D.K."/>
            <person name="Tu X.D."/>
            <person name="Liu B."/>
            <person name="Hao Y."/>
            <person name="Liao X.Y."/>
            <person name="Jiang Y.T."/>
            <person name="Sun W.H."/>
            <person name="Chen J."/>
            <person name="Chen Y.Q."/>
            <person name="Ai Y."/>
            <person name="Zhai J.W."/>
            <person name="Wu S.S."/>
            <person name="Zhou Z."/>
            <person name="Hsiao Y.Y."/>
            <person name="Wu W.L."/>
            <person name="Chen Y.Y."/>
            <person name="Lin Y.F."/>
            <person name="Hsu J.L."/>
            <person name="Li C.Y."/>
            <person name="Wang Z.W."/>
            <person name="Zhao X."/>
            <person name="Zhong W.Y."/>
            <person name="Ma X.K."/>
            <person name="Ma L."/>
            <person name="Huang J."/>
            <person name="Chen G.Z."/>
            <person name="Huang M.Z."/>
            <person name="Huang L."/>
            <person name="Peng D.H."/>
            <person name="Luo Y.B."/>
            <person name="Zou S.Q."/>
            <person name="Chen S.P."/>
            <person name="Lan S."/>
            <person name="Tsai W.C."/>
            <person name="Van de Peer Y."/>
            <person name="Liu Z.J."/>
        </authorList>
    </citation>
    <scope>NUCLEOTIDE SEQUENCE [LARGE SCALE GENOMIC DNA]</scope>
    <source>
        <strain evidence="11">Lor287</strain>
    </source>
</reference>
<evidence type="ECO:0000259" key="10">
    <source>
        <dbReference type="Pfam" id="PF14416"/>
    </source>
</evidence>
<proteinExistence type="inferred from homology"/>